<dbReference type="SUPFAM" id="SSF52821">
    <property type="entry name" value="Rhodanese/Cell cycle control phosphatase"/>
    <property type="match status" value="1"/>
</dbReference>
<dbReference type="Pfam" id="PF00581">
    <property type="entry name" value="Rhodanese"/>
    <property type="match status" value="1"/>
</dbReference>
<accession>A0A484XH49</accession>
<dbReference type="InterPro" id="IPR001307">
    <property type="entry name" value="Thiosulphate_STrfase_CS"/>
</dbReference>
<dbReference type="GO" id="GO:0004792">
    <property type="term" value="F:thiosulfate-cyanide sulfurtransferase activity"/>
    <property type="evidence" value="ECO:0007669"/>
    <property type="project" value="InterPro"/>
</dbReference>
<dbReference type="CDD" id="cd01521">
    <property type="entry name" value="RHOD_PspE2"/>
    <property type="match status" value="1"/>
</dbReference>
<dbReference type="Proteomes" id="UP000351155">
    <property type="component" value="Unassembled WGS sequence"/>
</dbReference>
<reference evidence="2 3" key="1">
    <citation type="submission" date="2019-03" db="EMBL/GenBank/DDBJ databases">
        <authorList>
            <consortium name="Pathogen Informatics"/>
        </authorList>
    </citation>
    <scope>NUCLEOTIDE SEQUENCE [LARGE SCALE GENOMIC DNA]</scope>
    <source>
        <strain evidence="2 3">NCTC12126</strain>
    </source>
</reference>
<name>A0A484XH49_9ENTR</name>
<dbReference type="PROSITE" id="PS50206">
    <property type="entry name" value="RHODANESE_3"/>
    <property type="match status" value="1"/>
</dbReference>
<gene>
    <name evidence="2" type="ORF">NCTC12126_01976</name>
</gene>
<feature type="domain" description="Rhodanese" evidence="1">
    <location>
        <begin position="39"/>
        <end position="130"/>
    </location>
</feature>
<dbReference type="PANTHER" id="PTHR43031:SF1">
    <property type="entry name" value="PYRIDINE NUCLEOTIDE-DISULPHIDE OXIDOREDUCTASE"/>
    <property type="match status" value="1"/>
</dbReference>
<proteinExistence type="predicted"/>
<evidence type="ECO:0000259" key="1">
    <source>
        <dbReference type="PROSITE" id="PS50206"/>
    </source>
</evidence>
<dbReference type="SMART" id="SM00450">
    <property type="entry name" value="RHOD"/>
    <property type="match status" value="1"/>
</dbReference>
<dbReference type="PROSITE" id="PS00380">
    <property type="entry name" value="RHODANESE_1"/>
    <property type="match status" value="1"/>
</dbReference>
<sequence>MSYVTEFRAAGAQDAAAHFLRRLSVETDCADVHHALNNPEQDFVLLHVVGSAEQFARRHIPGALHLPWRQMTEERMAHWPAGTLFVVYCAGPHCNGADRAALQLARLGRPVKIMIGGITGWEDEQFEFAAQHSPVAP</sequence>
<dbReference type="AlphaFoldDB" id="A0A484XH49"/>
<evidence type="ECO:0000313" key="3">
    <source>
        <dbReference type="Proteomes" id="UP000351155"/>
    </source>
</evidence>
<evidence type="ECO:0000313" key="2">
    <source>
        <dbReference type="EMBL" id="VFS22666.1"/>
    </source>
</evidence>
<dbReference type="InterPro" id="IPR001763">
    <property type="entry name" value="Rhodanese-like_dom"/>
</dbReference>
<dbReference type="EMBL" id="CAADIW010000012">
    <property type="protein sequence ID" value="VFS22666.1"/>
    <property type="molecule type" value="Genomic_DNA"/>
</dbReference>
<organism evidence="2 3">
    <name type="scientific">Enterobacter cancerogenus</name>
    <dbReference type="NCBI Taxonomy" id="69218"/>
    <lineage>
        <taxon>Bacteria</taxon>
        <taxon>Pseudomonadati</taxon>
        <taxon>Pseudomonadota</taxon>
        <taxon>Gammaproteobacteria</taxon>
        <taxon>Enterobacterales</taxon>
        <taxon>Enterobacteriaceae</taxon>
        <taxon>Enterobacter</taxon>
        <taxon>Enterobacter cloacae complex</taxon>
    </lineage>
</organism>
<dbReference type="PANTHER" id="PTHR43031">
    <property type="entry name" value="FAD-DEPENDENT OXIDOREDUCTASE"/>
    <property type="match status" value="1"/>
</dbReference>
<dbReference type="InterPro" id="IPR050229">
    <property type="entry name" value="GlpE_sulfurtransferase"/>
</dbReference>
<dbReference type="InterPro" id="IPR036873">
    <property type="entry name" value="Rhodanese-like_dom_sf"/>
</dbReference>
<dbReference type="Gene3D" id="3.40.250.10">
    <property type="entry name" value="Rhodanese-like domain"/>
    <property type="match status" value="1"/>
</dbReference>
<protein>
    <submittedName>
        <fullName evidence="2">Rhodanese domain-containing protein</fullName>
    </submittedName>
</protein>